<dbReference type="GO" id="GO:0006506">
    <property type="term" value="P:GPI anchor biosynthetic process"/>
    <property type="evidence" value="ECO:0007669"/>
    <property type="project" value="UniProtKB-UniPathway"/>
</dbReference>
<keyword evidence="4 8" id="KW-0812">Transmembrane</keyword>
<evidence type="ECO:0000313" key="10">
    <source>
        <dbReference type="EMBL" id="OMJ81939.1"/>
    </source>
</evidence>
<evidence type="ECO:0000256" key="2">
    <source>
        <dbReference type="ARBA" id="ARBA00004687"/>
    </source>
</evidence>
<evidence type="ECO:0000256" key="8">
    <source>
        <dbReference type="SAM" id="Phobius"/>
    </source>
</evidence>
<gene>
    <name evidence="10" type="ORF">SteCoe_17477</name>
</gene>
<sequence length="120" mass="13818">MEGANKAEIYGFIVWILTIMFYAIYVLWAFVPDHILKSVGITYYPSKYWAVAIPCYFCMFVLTVQFIYQGLNMLFAKPPTSYCTLEDKHTRKLPADFKETAGIPEISDIPINVVNRVLYG</sequence>
<dbReference type="InterPro" id="IPR016542">
    <property type="entry name" value="PIG-P_GPI19"/>
</dbReference>
<dbReference type="InterPro" id="IPR013717">
    <property type="entry name" value="PIG-P"/>
</dbReference>
<protein>
    <recommendedName>
        <fullName evidence="9">PIG-P domain-containing protein</fullName>
    </recommendedName>
</protein>
<keyword evidence="3 7" id="KW-0337">GPI-anchor biosynthesis</keyword>
<reference evidence="10 11" key="1">
    <citation type="submission" date="2016-11" db="EMBL/GenBank/DDBJ databases">
        <title>The macronuclear genome of Stentor coeruleus: a giant cell with tiny introns.</title>
        <authorList>
            <person name="Slabodnick M."/>
            <person name="Ruby J.G."/>
            <person name="Reiff S.B."/>
            <person name="Swart E.C."/>
            <person name="Gosai S."/>
            <person name="Prabakaran S."/>
            <person name="Witkowska E."/>
            <person name="Larue G.E."/>
            <person name="Fisher S."/>
            <person name="Freeman R.M."/>
            <person name="Gunawardena J."/>
            <person name="Chu W."/>
            <person name="Stover N.A."/>
            <person name="Gregory B.D."/>
            <person name="Nowacki M."/>
            <person name="Derisi J."/>
            <person name="Roy S.W."/>
            <person name="Marshall W.F."/>
            <person name="Sood P."/>
        </authorList>
    </citation>
    <scope>NUCLEOTIDE SEQUENCE [LARGE SCALE GENOMIC DNA]</scope>
    <source>
        <strain evidence="10">WM001</strain>
    </source>
</reference>
<organism evidence="10 11">
    <name type="scientific">Stentor coeruleus</name>
    <dbReference type="NCBI Taxonomy" id="5963"/>
    <lineage>
        <taxon>Eukaryota</taxon>
        <taxon>Sar</taxon>
        <taxon>Alveolata</taxon>
        <taxon>Ciliophora</taxon>
        <taxon>Postciliodesmatophora</taxon>
        <taxon>Heterotrichea</taxon>
        <taxon>Heterotrichida</taxon>
        <taxon>Stentoridae</taxon>
        <taxon>Stentor</taxon>
    </lineage>
</organism>
<dbReference type="Pfam" id="PF08510">
    <property type="entry name" value="PIG-P"/>
    <property type="match status" value="1"/>
</dbReference>
<dbReference type="EMBL" id="MPUH01000360">
    <property type="protein sequence ID" value="OMJ81939.1"/>
    <property type="molecule type" value="Genomic_DNA"/>
</dbReference>
<comment type="function">
    <text evidence="7">Part of the complex catalyzing the transfer of N-acetylglucosamine from UDP-N-acetylglucosamine to phosphatidylinositol, the first step of GPI biosynthesis.</text>
</comment>
<evidence type="ECO:0000256" key="6">
    <source>
        <dbReference type="ARBA" id="ARBA00023136"/>
    </source>
</evidence>
<proteinExistence type="predicted"/>
<dbReference type="GO" id="GO:0017176">
    <property type="term" value="F:phosphatidylinositol N-acetylglucosaminyltransferase activity"/>
    <property type="evidence" value="ECO:0007669"/>
    <property type="project" value="UniProtKB-UniRule"/>
</dbReference>
<name>A0A1R2BYX2_9CILI</name>
<dbReference type="PANTHER" id="PTHR46346:SF1">
    <property type="entry name" value="PHOSPHATIDYLINOSITOL N-ACETYLGLUCOSAMINYLTRANSFERASE SUBUNIT P"/>
    <property type="match status" value="1"/>
</dbReference>
<dbReference type="Proteomes" id="UP000187209">
    <property type="component" value="Unassembled WGS sequence"/>
</dbReference>
<keyword evidence="5 8" id="KW-1133">Transmembrane helix</keyword>
<dbReference type="GO" id="GO:0016020">
    <property type="term" value="C:membrane"/>
    <property type="evidence" value="ECO:0007669"/>
    <property type="project" value="UniProtKB-SubCell"/>
</dbReference>
<feature type="transmembrane region" description="Helical" evidence="8">
    <location>
        <begin position="9"/>
        <end position="28"/>
    </location>
</feature>
<feature type="transmembrane region" description="Helical" evidence="8">
    <location>
        <begin position="48"/>
        <end position="68"/>
    </location>
</feature>
<dbReference type="GO" id="GO:0005783">
    <property type="term" value="C:endoplasmic reticulum"/>
    <property type="evidence" value="ECO:0007669"/>
    <property type="project" value="TreeGrafter"/>
</dbReference>
<evidence type="ECO:0000256" key="3">
    <source>
        <dbReference type="ARBA" id="ARBA00022502"/>
    </source>
</evidence>
<keyword evidence="7" id="KW-0808">Transferase</keyword>
<comment type="subcellular location">
    <subcellularLocation>
        <location evidence="1">Membrane</location>
        <topology evidence="1">Multi-pass membrane protein</topology>
    </subcellularLocation>
</comment>
<evidence type="ECO:0000256" key="7">
    <source>
        <dbReference type="PIRNR" id="PIRNR008765"/>
    </source>
</evidence>
<dbReference type="UniPathway" id="UPA00196"/>
<dbReference type="AlphaFoldDB" id="A0A1R2BYX2"/>
<accession>A0A1R2BYX2</accession>
<dbReference type="InterPro" id="IPR052263">
    <property type="entry name" value="GPI_Anchor_Biosynth"/>
</dbReference>
<dbReference type="PANTHER" id="PTHR46346">
    <property type="entry name" value="PHOSPHATIDYLINOSITOL N-ACETYLGLUCOSAMINYLTRANSFERASE SUBUNIT P"/>
    <property type="match status" value="1"/>
</dbReference>
<comment type="caution">
    <text evidence="10">The sequence shown here is derived from an EMBL/GenBank/DDBJ whole genome shotgun (WGS) entry which is preliminary data.</text>
</comment>
<keyword evidence="6 7" id="KW-0472">Membrane</keyword>
<evidence type="ECO:0000313" key="11">
    <source>
        <dbReference type="Proteomes" id="UP000187209"/>
    </source>
</evidence>
<dbReference type="PIRSF" id="PIRSF008765">
    <property type="entry name" value="PIG-P_GPI19"/>
    <property type="match status" value="1"/>
</dbReference>
<evidence type="ECO:0000259" key="9">
    <source>
        <dbReference type="Pfam" id="PF08510"/>
    </source>
</evidence>
<feature type="domain" description="PIG-P" evidence="9">
    <location>
        <begin position="7"/>
        <end position="119"/>
    </location>
</feature>
<evidence type="ECO:0000256" key="1">
    <source>
        <dbReference type="ARBA" id="ARBA00004141"/>
    </source>
</evidence>
<comment type="pathway">
    <text evidence="2 7">Glycolipid biosynthesis; glycosylphosphatidylinositol-anchor biosynthesis.</text>
</comment>
<evidence type="ECO:0000256" key="4">
    <source>
        <dbReference type="ARBA" id="ARBA00022692"/>
    </source>
</evidence>
<evidence type="ECO:0000256" key="5">
    <source>
        <dbReference type="ARBA" id="ARBA00022989"/>
    </source>
</evidence>
<dbReference type="OrthoDB" id="690928at2759"/>
<keyword evidence="11" id="KW-1185">Reference proteome</keyword>